<proteinExistence type="predicted"/>
<reference evidence="1 2" key="1">
    <citation type="journal article" date="2023" name="ACS Omega">
        <title>Identification of the Neoaspergillic Acid Biosynthesis Gene Cluster by Establishing an In Vitro CRISPR-Ribonucleoprotein Genetic System in Aspergillus melleus.</title>
        <authorList>
            <person name="Yuan B."/>
            <person name="Grau M.F."/>
            <person name="Murata R.M."/>
            <person name="Torok T."/>
            <person name="Venkateswaran K."/>
            <person name="Stajich J.E."/>
            <person name="Wang C.C.C."/>
        </authorList>
    </citation>
    <scope>NUCLEOTIDE SEQUENCE [LARGE SCALE GENOMIC DNA]</scope>
    <source>
        <strain evidence="1 2">IMV 1140</strain>
    </source>
</reference>
<gene>
    <name evidence="1" type="primary">dcl1_1</name>
    <name evidence="1" type="ORF">N8T08_003717</name>
</gene>
<protein>
    <submittedName>
        <fullName evidence="1">Dicer-like protein 1</fullName>
    </submittedName>
</protein>
<comment type="caution">
    <text evidence="1">The sequence shown here is derived from an EMBL/GenBank/DDBJ whole genome shotgun (WGS) entry which is preliminary data.</text>
</comment>
<name>A0ACC3B6Z6_9EURO</name>
<sequence>MEACLVALEACEKLELVVDPGLALEAFTKDSDNTEEHRARQIHVQRGMGKNYERLEFLGDCFLKMATSISLFTQNPDDDEYDYHVNRMCLVCNKNLFNSAKKLELYQYIRSRGFSRHTWYPDGLSLLQGKDHSRKVSSESKHALGEKTIADVCEAVIGASLLSGGQEHRFDVAVKAVSALVDSVGHKQSCWKDYLASYPIPRYQAQQPDGFEIDLSQRIQKKLGYSFKYPRLLHSAFTHPSYPSAWAKIPCYQRLEFLGDSLLDMVCVEDIFYRFPDRDPQWLTEHKMAMVSNKFLGALAVKLGLHTHLKHFSNPLQSQITHYAEEIQAAENESDGAVEYWILTKDPPKCLPDMVEAYLGAAFVDSSFNFEVIEEFFQRYIKPYFQDMTIYDTFANKHPTTFLHNRLTNEFGCTNYCLKAGEIPSVDGSPVGVLAAVIIHDAVIAEGTASSGRYAKLKASDKALGVLEHTGASEFRAKYHCDCRASDSFQSVDIGTAI</sequence>
<keyword evidence="2" id="KW-1185">Reference proteome</keyword>
<dbReference type="EMBL" id="JAOPJF010000020">
    <property type="protein sequence ID" value="KAK1146069.1"/>
    <property type="molecule type" value="Genomic_DNA"/>
</dbReference>
<organism evidence="1 2">
    <name type="scientific">Aspergillus melleus</name>
    <dbReference type="NCBI Taxonomy" id="138277"/>
    <lineage>
        <taxon>Eukaryota</taxon>
        <taxon>Fungi</taxon>
        <taxon>Dikarya</taxon>
        <taxon>Ascomycota</taxon>
        <taxon>Pezizomycotina</taxon>
        <taxon>Eurotiomycetes</taxon>
        <taxon>Eurotiomycetidae</taxon>
        <taxon>Eurotiales</taxon>
        <taxon>Aspergillaceae</taxon>
        <taxon>Aspergillus</taxon>
        <taxon>Aspergillus subgen. Circumdati</taxon>
    </lineage>
</organism>
<evidence type="ECO:0000313" key="1">
    <source>
        <dbReference type="EMBL" id="KAK1146069.1"/>
    </source>
</evidence>
<dbReference type="Proteomes" id="UP001177260">
    <property type="component" value="Unassembled WGS sequence"/>
</dbReference>
<accession>A0ACC3B6Z6</accession>
<evidence type="ECO:0000313" key="2">
    <source>
        <dbReference type="Proteomes" id="UP001177260"/>
    </source>
</evidence>